<evidence type="ECO:0000259" key="1">
    <source>
        <dbReference type="Pfam" id="PF24859"/>
    </source>
</evidence>
<keyword evidence="3" id="KW-1185">Reference proteome</keyword>
<evidence type="ECO:0000313" key="2">
    <source>
        <dbReference type="EMBL" id="QSV45714.1"/>
    </source>
</evidence>
<dbReference type="PANTHER" id="PTHR37689:SF1">
    <property type="entry name" value="PROTEIN FDHE"/>
    <property type="match status" value="1"/>
</dbReference>
<dbReference type="RefSeq" id="WP_207163505.1">
    <property type="nucleotide sequence ID" value="NZ_CP071382.1"/>
</dbReference>
<evidence type="ECO:0000313" key="3">
    <source>
        <dbReference type="Proteomes" id="UP000663651"/>
    </source>
</evidence>
<dbReference type="Pfam" id="PF24859">
    <property type="entry name" value="FdhE_central"/>
    <property type="match status" value="1"/>
</dbReference>
<reference evidence="2 3" key="1">
    <citation type="submission" date="2021-03" db="EMBL/GenBank/DDBJ databases">
        <title>Geobacter metallireducens gen. nov. sp. nov., a microorganism capable of coupling the complete oxidation of organic compounds to the reduction of iron and other metals.</title>
        <authorList>
            <person name="Li Y."/>
        </authorList>
    </citation>
    <scope>NUCLEOTIDE SEQUENCE [LARGE SCALE GENOMIC DNA]</scope>
    <source>
        <strain evidence="2 3">Jerry-YX</strain>
    </source>
</reference>
<dbReference type="SUPFAM" id="SSF144020">
    <property type="entry name" value="FdhE-like"/>
    <property type="match status" value="1"/>
</dbReference>
<dbReference type="EMBL" id="CP071382">
    <property type="protein sequence ID" value="QSV45714.1"/>
    <property type="molecule type" value="Genomic_DNA"/>
</dbReference>
<gene>
    <name evidence="2" type="ORF">JZM60_16655</name>
</gene>
<protein>
    <submittedName>
        <fullName evidence="2">Formate dehydrogenase accessory protein FdhE</fullName>
    </submittedName>
</protein>
<dbReference type="InterPro" id="IPR006452">
    <property type="entry name" value="Formate_DH_accessory"/>
</dbReference>
<organism evidence="2 3">
    <name type="scientific">Geobacter benzoatilyticus</name>
    <dbReference type="NCBI Taxonomy" id="2815309"/>
    <lineage>
        <taxon>Bacteria</taxon>
        <taxon>Pseudomonadati</taxon>
        <taxon>Thermodesulfobacteriota</taxon>
        <taxon>Desulfuromonadia</taxon>
        <taxon>Geobacterales</taxon>
        <taxon>Geobacteraceae</taxon>
        <taxon>Geobacter</taxon>
    </lineage>
</organism>
<proteinExistence type="predicted"/>
<dbReference type="PANTHER" id="PTHR37689">
    <property type="entry name" value="PROTEIN FDHE"/>
    <property type="match status" value="1"/>
</dbReference>
<dbReference type="InterPro" id="IPR024064">
    <property type="entry name" value="FdhE-like_sf"/>
</dbReference>
<dbReference type="Gene3D" id="3.90.1670.10">
    <property type="entry name" value="FdhE-like domain"/>
    <property type="match status" value="1"/>
</dbReference>
<dbReference type="CDD" id="cd16341">
    <property type="entry name" value="FdhE"/>
    <property type="match status" value="1"/>
</dbReference>
<sequence>MSRAAEKKAFIDELFVAHPEYAEALTLFRELYSSLEGKEGETGISVALSDVPRATRLLKGIPLIPPAGITVDRDRAVAFIGEVIDVMQRVGNDENGGLDRLRQGLADGSLDILGLLRAALEDDRKVILETALAVRVNPPLLEFALQTPLRTALELVSADVDPAEAEGWREHFCPVCGSPAGMAELVGEQEERHLSCSTCFYQWSFNRPDCTFCGNKDSEKLTHFFADDGPHRVDVCLVCGRYMKTRISPDGMSGVSPEMDDLSTVLLDLVATQEGYRSCK</sequence>
<dbReference type="InterPro" id="IPR056797">
    <property type="entry name" value="FdhE_central"/>
</dbReference>
<accession>A0ABX7Q2Q4</accession>
<dbReference type="Proteomes" id="UP000663651">
    <property type="component" value="Chromosome"/>
</dbReference>
<name>A0ABX7Q2Q4_9BACT</name>
<feature type="domain" description="FdhE central" evidence="1">
    <location>
        <begin position="172"/>
        <end position="207"/>
    </location>
</feature>